<evidence type="ECO:0000256" key="6">
    <source>
        <dbReference type="ARBA" id="ARBA00022824"/>
    </source>
</evidence>
<keyword evidence="7 10" id="KW-0653">Protein transport</keyword>
<keyword evidence="5 10" id="KW-0378">Hydrolase</keyword>
<dbReference type="Gene3D" id="3.40.50.1820">
    <property type="entry name" value="alpha/beta hydrolase"/>
    <property type="match status" value="1"/>
</dbReference>
<feature type="transmembrane region" description="Helical" evidence="10">
    <location>
        <begin position="606"/>
        <end position="624"/>
    </location>
</feature>
<dbReference type="GeneID" id="101241757"/>
<dbReference type="Proteomes" id="UP001652625">
    <property type="component" value="Chromosome 04"/>
</dbReference>
<dbReference type="InterPro" id="IPR012908">
    <property type="entry name" value="PGAP1-ab_dom-like"/>
</dbReference>
<evidence type="ECO:0000313" key="12">
    <source>
        <dbReference type="Proteomes" id="UP001652625"/>
    </source>
</evidence>
<sequence>MFFYNQLGIVIAVAFLSVALYDISYKVEENRCGMTWMYEQPEFIKLTMPNVVQHEFAKYSLFIYGEGSYATYLKNMQGKYKLDGVPVLFVHGNGGSYKQVRSLGSVSLRKSEKSVHHFNYFSVDFKEELSALYGPFLYRQTKFLQHAITQIFNCYSHLPVSLRPTSIIAVGHSMGGVVIRGLYTLSSFDASLINTIISLATPQKEAPLFLDNYIYEFYKEVNNYWIRESNGKLFNTTFLSIAGGFRDYLVRSDLCFIKTLNKNQRYSLTTSIPHIWRSTDHQCIVWCNELVRALTRCFFKMIAFKTKQVSKSHSRRLKVFDSIFFNADLKHSAPRNNCVSIQVENTMSSFHANKSCFNLYSIHGHGIILSSEGSLSEWVLLCDNSACVFPYYTFPTHKKSSFYFYVNSSVTILNGSNKEVFVQAYDETNFFSVNIPFLLNEEKLFHFQKSFFIKINLIGFIETWQAYKLTFNNNYSFQATVGLFSPFTSDIEYFLLNGSESISLKLFKGKPYNKYYDKHVYLMIWSENISSINVRIQPDFVAIFGQIFKFNYAKILRITILFCILKSLAEFSKLGQFNVFQSTLFVVSLTLLMLSTRLLFKFDIDVITRAVWIETFLVFISFFLSGVWHSLVKKFIIALCVLLTPLVSVTELDQMKFTKFMLLATISTLSVLTVYQYIFFGMPFLFFIMINIIKINASEDCEIKKVHMSILAGILPSIIILLVVPTIIYVKDCIESTSSLEGASIYILCLHITYALYLIVHLSVPKIRTKYVYFMALVILTILSETFQLFNQVYITIFFLIYISSFSLIKKFDFFFV</sequence>
<comment type="subcellular location">
    <subcellularLocation>
        <location evidence="1">Endoplasmic reticulum membrane</location>
        <topology evidence="1">Multi-pass membrane protein</topology>
    </subcellularLocation>
</comment>
<feature type="domain" description="GPI inositol-deacylase PGAP1-like alpha/beta" evidence="11">
    <location>
        <begin position="82"/>
        <end position="301"/>
    </location>
</feature>
<dbReference type="InterPro" id="IPR029058">
    <property type="entry name" value="AB_hydrolase_fold"/>
</dbReference>
<evidence type="ECO:0000256" key="1">
    <source>
        <dbReference type="ARBA" id="ARBA00004477"/>
    </source>
</evidence>
<dbReference type="SUPFAM" id="SSF53474">
    <property type="entry name" value="alpha/beta-Hydrolases"/>
    <property type="match status" value="1"/>
</dbReference>
<name>A0ABM4BTV0_HYDVU</name>
<dbReference type="PANTHER" id="PTHR15495">
    <property type="entry name" value="NEGATIVE REGULATOR OF VESICLE FORMATION-RELATED"/>
    <property type="match status" value="1"/>
</dbReference>
<dbReference type="RefSeq" id="XP_065652591.1">
    <property type="nucleotide sequence ID" value="XM_065796519.1"/>
</dbReference>
<organism evidence="12 13">
    <name type="scientific">Hydra vulgaris</name>
    <name type="common">Hydra</name>
    <name type="synonym">Hydra attenuata</name>
    <dbReference type="NCBI Taxonomy" id="6087"/>
    <lineage>
        <taxon>Eukaryota</taxon>
        <taxon>Metazoa</taxon>
        <taxon>Cnidaria</taxon>
        <taxon>Hydrozoa</taxon>
        <taxon>Hydroidolina</taxon>
        <taxon>Anthoathecata</taxon>
        <taxon>Aplanulata</taxon>
        <taxon>Hydridae</taxon>
        <taxon>Hydra</taxon>
    </lineage>
</organism>
<keyword evidence="4 10" id="KW-0812">Transmembrane</keyword>
<dbReference type="Pfam" id="PF24660">
    <property type="entry name" value="PGAP1_3rd"/>
    <property type="match status" value="1"/>
</dbReference>
<evidence type="ECO:0000256" key="7">
    <source>
        <dbReference type="ARBA" id="ARBA00022927"/>
    </source>
</evidence>
<feature type="transmembrane region" description="Helical" evidence="10">
    <location>
        <begin position="577"/>
        <end position="600"/>
    </location>
</feature>
<dbReference type="PANTHER" id="PTHR15495:SF7">
    <property type="entry name" value="GPI INOSITOL-DEACYLASE"/>
    <property type="match status" value="1"/>
</dbReference>
<feature type="transmembrane region" description="Helical" evidence="10">
    <location>
        <begin position="660"/>
        <end position="689"/>
    </location>
</feature>
<feature type="transmembrane region" description="Helical" evidence="10">
    <location>
        <begin position="710"/>
        <end position="731"/>
    </location>
</feature>
<protein>
    <recommendedName>
        <fullName evidence="10">GPI inositol-deacylase</fullName>
        <ecNumber evidence="10">3.1.-.-</ecNumber>
    </recommendedName>
</protein>
<evidence type="ECO:0000256" key="3">
    <source>
        <dbReference type="ARBA" id="ARBA00022448"/>
    </source>
</evidence>
<feature type="transmembrane region" description="Helical" evidence="10">
    <location>
        <begin position="771"/>
        <end position="787"/>
    </location>
</feature>
<keyword evidence="6 10" id="KW-0256">Endoplasmic reticulum</keyword>
<feature type="transmembrane region" description="Helical" evidence="10">
    <location>
        <begin position="631"/>
        <end position="648"/>
    </location>
</feature>
<evidence type="ECO:0000256" key="8">
    <source>
        <dbReference type="ARBA" id="ARBA00022989"/>
    </source>
</evidence>
<dbReference type="Pfam" id="PF07819">
    <property type="entry name" value="PGAP1"/>
    <property type="match status" value="1"/>
</dbReference>
<keyword evidence="12" id="KW-1185">Reference proteome</keyword>
<evidence type="ECO:0000256" key="9">
    <source>
        <dbReference type="ARBA" id="ARBA00023136"/>
    </source>
</evidence>
<keyword evidence="9 10" id="KW-0472">Membrane</keyword>
<dbReference type="InterPro" id="IPR039529">
    <property type="entry name" value="PGAP1/BST1"/>
</dbReference>
<comment type="function">
    <text evidence="10">Involved in inositol deacylation of GPI-anchored proteins which plays important roles in the quality control and ER-associated degradation of GPI-anchored proteins.</text>
</comment>
<feature type="transmembrane region" description="Helical" evidence="10">
    <location>
        <begin position="793"/>
        <end position="809"/>
    </location>
</feature>
<keyword evidence="3 10" id="KW-0813">Transport</keyword>
<comment type="similarity">
    <text evidence="2 10">Belongs to the GPI inositol-deacylase family.</text>
</comment>
<dbReference type="EC" id="3.1.-.-" evidence="10"/>
<evidence type="ECO:0000313" key="13">
    <source>
        <dbReference type="RefSeq" id="XP_065652591.1"/>
    </source>
</evidence>
<evidence type="ECO:0000256" key="2">
    <source>
        <dbReference type="ARBA" id="ARBA00006931"/>
    </source>
</evidence>
<evidence type="ECO:0000256" key="10">
    <source>
        <dbReference type="RuleBase" id="RU365011"/>
    </source>
</evidence>
<feature type="transmembrane region" description="Helical" evidence="10">
    <location>
        <begin position="540"/>
        <end position="565"/>
    </location>
</feature>
<accession>A0ABM4BTV0</accession>
<evidence type="ECO:0000259" key="11">
    <source>
        <dbReference type="Pfam" id="PF07819"/>
    </source>
</evidence>
<keyword evidence="8 10" id="KW-1133">Transmembrane helix</keyword>
<proteinExistence type="inferred from homology"/>
<reference evidence="13" key="1">
    <citation type="submission" date="2025-08" db="UniProtKB">
        <authorList>
            <consortium name="RefSeq"/>
        </authorList>
    </citation>
    <scope>IDENTIFICATION</scope>
</reference>
<evidence type="ECO:0000256" key="4">
    <source>
        <dbReference type="ARBA" id="ARBA00022692"/>
    </source>
</evidence>
<feature type="transmembrane region" description="Helical" evidence="10">
    <location>
        <begin position="743"/>
        <end position="764"/>
    </location>
</feature>
<evidence type="ECO:0000256" key="5">
    <source>
        <dbReference type="ARBA" id="ARBA00022801"/>
    </source>
</evidence>
<gene>
    <name evidence="13" type="primary">LOC101241757</name>
</gene>